<dbReference type="InterPro" id="IPR038332">
    <property type="entry name" value="PPE_sf"/>
</dbReference>
<dbReference type="InterPro" id="IPR000030">
    <property type="entry name" value="PPE_dom"/>
</dbReference>
<sequence>MALDPRWMGPPEVVAAILEAGPGPGSTIANQLVWITETISHELSMGLSAVNTAATATQWIGLGGAASTVSATGLNAGLQTMVGWTTHKVSVVQAALDAYACARPAVIPSVVCQTNRDEWAALMASNILGQNTPAIIERDMEYFGEHWPHNSSVGLTYSGALSALTAALAVPPPVAPMGASPAAPASAATAVAEAAANPGDAVGAPAQAVQAGAQAAASPGEMTAPLSSVFEQGSQLVSSATEPLNSVGQASGVALRDI</sequence>
<evidence type="ECO:0000259" key="2">
    <source>
        <dbReference type="Pfam" id="PF00823"/>
    </source>
</evidence>
<keyword evidence="4" id="KW-1185">Reference proteome</keyword>
<protein>
    <recommendedName>
        <fullName evidence="2">PPE domain-containing protein</fullName>
    </recommendedName>
</protein>
<dbReference type="Pfam" id="PF00823">
    <property type="entry name" value="PPE"/>
    <property type="match status" value="1"/>
</dbReference>
<feature type="domain" description="PPE" evidence="2">
    <location>
        <begin position="8"/>
        <end position="168"/>
    </location>
</feature>
<organism evidence="3 4">
    <name type="scientific">Mycobacterium talmoniae</name>
    <dbReference type="NCBI Taxonomy" id="1858794"/>
    <lineage>
        <taxon>Bacteria</taxon>
        <taxon>Bacillati</taxon>
        <taxon>Actinomycetota</taxon>
        <taxon>Actinomycetes</taxon>
        <taxon>Mycobacteriales</taxon>
        <taxon>Mycobacteriaceae</taxon>
        <taxon>Mycobacterium</taxon>
    </lineage>
</organism>
<name>A0A1S1N0D7_9MYCO</name>
<comment type="similarity">
    <text evidence="1">Belongs to the mycobacterial PPE family.</text>
</comment>
<evidence type="ECO:0000313" key="4">
    <source>
        <dbReference type="Proteomes" id="UP000179734"/>
    </source>
</evidence>
<dbReference type="AlphaFoldDB" id="A0A1S1N0D7"/>
<gene>
    <name evidence="3" type="ORF">BKN37_24630</name>
</gene>
<proteinExistence type="inferred from homology"/>
<dbReference type="SUPFAM" id="SSF140459">
    <property type="entry name" value="PE/PPE dimer-like"/>
    <property type="match status" value="1"/>
</dbReference>
<dbReference type="EMBL" id="MLQM01000220">
    <property type="protein sequence ID" value="OHU93103.1"/>
    <property type="molecule type" value="Genomic_DNA"/>
</dbReference>
<accession>A0A1S1N0D7</accession>
<dbReference type="Proteomes" id="UP000179734">
    <property type="component" value="Unassembled WGS sequence"/>
</dbReference>
<evidence type="ECO:0000256" key="1">
    <source>
        <dbReference type="ARBA" id="ARBA00010652"/>
    </source>
</evidence>
<reference evidence="3 4" key="1">
    <citation type="submission" date="2016-10" db="EMBL/GenBank/DDBJ databases">
        <title>Genome sequence of Mycobacterium talmonii.</title>
        <authorList>
            <person name="Greninger A.L."/>
            <person name="Elliott B."/>
            <person name="Vasireddy S."/>
            <person name="Vasireddy R."/>
        </authorList>
    </citation>
    <scope>NUCLEOTIDE SEQUENCE [LARGE SCALE GENOMIC DNA]</scope>
    <source>
        <strain evidence="4">NE-TNMC-100812</strain>
    </source>
</reference>
<comment type="caution">
    <text evidence="3">The sequence shown here is derived from an EMBL/GenBank/DDBJ whole genome shotgun (WGS) entry which is preliminary data.</text>
</comment>
<evidence type="ECO:0000313" key="3">
    <source>
        <dbReference type="EMBL" id="OHU93103.1"/>
    </source>
</evidence>
<dbReference type="Gene3D" id="1.20.1260.20">
    <property type="entry name" value="PPE superfamily"/>
    <property type="match status" value="1"/>
</dbReference>